<sequence>MKLLSFLPMIRAQVPLIYLPVFDAMVEEAKGYQAEREALNASVQHLAKKLDEVIRAHNQHATGITAITTELNRVVDVVTTHTTRINALSN</sequence>
<proteinExistence type="predicted"/>
<dbReference type="EMBL" id="SIXI01000003">
    <property type="protein sequence ID" value="TBO31336.1"/>
    <property type="molecule type" value="Genomic_DNA"/>
</dbReference>
<keyword evidence="2" id="KW-1185">Reference proteome</keyword>
<reference evidence="1 2" key="1">
    <citation type="submission" date="2019-02" db="EMBL/GenBank/DDBJ databases">
        <title>Aquabacterium sp. strain KMB7.</title>
        <authorList>
            <person name="Chen W.-M."/>
        </authorList>
    </citation>
    <scope>NUCLEOTIDE SEQUENCE [LARGE SCALE GENOMIC DNA]</scope>
    <source>
        <strain evidence="1 2">KMB7</strain>
    </source>
</reference>
<evidence type="ECO:0000313" key="1">
    <source>
        <dbReference type="EMBL" id="TBO31336.1"/>
    </source>
</evidence>
<name>A0A4Q9H461_9BURK</name>
<dbReference type="RefSeq" id="WP_130967791.1">
    <property type="nucleotide sequence ID" value="NZ_SIXI01000003.1"/>
</dbReference>
<evidence type="ECO:0000313" key="2">
    <source>
        <dbReference type="Proteomes" id="UP000292120"/>
    </source>
</evidence>
<dbReference type="Proteomes" id="UP000292120">
    <property type="component" value="Unassembled WGS sequence"/>
</dbReference>
<accession>A0A4Q9H461</accession>
<dbReference type="AlphaFoldDB" id="A0A4Q9H461"/>
<comment type="caution">
    <text evidence="1">The sequence shown here is derived from an EMBL/GenBank/DDBJ whole genome shotgun (WGS) entry which is preliminary data.</text>
</comment>
<gene>
    <name evidence="1" type="ORF">EYS42_08815</name>
</gene>
<organism evidence="1 2">
    <name type="scientific">Aquabacterium lacunae</name>
    <dbReference type="NCBI Taxonomy" id="2528630"/>
    <lineage>
        <taxon>Bacteria</taxon>
        <taxon>Pseudomonadati</taxon>
        <taxon>Pseudomonadota</taxon>
        <taxon>Betaproteobacteria</taxon>
        <taxon>Burkholderiales</taxon>
        <taxon>Aquabacterium</taxon>
    </lineage>
</organism>
<protein>
    <submittedName>
        <fullName evidence="1">Uncharacterized protein</fullName>
    </submittedName>
</protein>